<evidence type="ECO:0000256" key="4">
    <source>
        <dbReference type="ARBA" id="ARBA00023235"/>
    </source>
</evidence>
<dbReference type="Proteomes" id="UP000184474">
    <property type="component" value="Unassembled WGS sequence"/>
</dbReference>
<feature type="binding site" evidence="6">
    <location>
        <position position="216"/>
    </location>
    <ligand>
        <name>Mg(2+)</name>
        <dbReference type="ChEBI" id="CHEBI:18420"/>
    </ligand>
</feature>
<feature type="binding site" evidence="6">
    <location>
        <position position="190"/>
    </location>
    <ligand>
        <name>Mg(2+)</name>
        <dbReference type="ChEBI" id="CHEBI:18420"/>
    </ligand>
</feature>
<dbReference type="InterPro" id="IPR013341">
    <property type="entry name" value="Mandelate_racemase_N_dom"/>
</dbReference>
<dbReference type="AlphaFoldDB" id="A0A1M6UC71"/>
<dbReference type="SMART" id="SM00922">
    <property type="entry name" value="MR_MLE"/>
    <property type="match status" value="1"/>
</dbReference>
<dbReference type="Pfam" id="PF13378">
    <property type="entry name" value="MR_MLE_C"/>
    <property type="match status" value="1"/>
</dbReference>
<evidence type="ECO:0000259" key="8">
    <source>
        <dbReference type="SMART" id="SM00922"/>
    </source>
</evidence>
<evidence type="ECO:0000256" key="7">
    <source>
        <dbReference type="RuleBase" id="RU366006"/>
    </source>
</evidence>
<evidence type="ECO:0000256" key="2">
    <source>
        <dbReference type="ARBA" id="ARBA00022723"/>
    </source>
</evidence>
<dbReference type="InterPro" id="IPR029017">
    <property type="entry name" value="Enolase-like_N"/>
</dbReference>
<proteinExistence type="inferred from homology"/>
<keyword evidence="4 7" id="KW-0413">Isomerase</keyword>
<evidence type="ECO:0000256" key="5">
    <source>
        <dbReference type="PIRSR" id="PIRSR634603-1"/>
    </source>
</evidence>
<name>A0A1M6UC71_REIAG</name>
<keyword evidence="3 6" id="KW-0460">Magnesium</keyword>
<organism evidence="9 10">
    <name type="scientific">Reichenbachiella agariperforans</name>
    <dbReference type="NCBI Taxonomy" id="156994"/>
    <lineage>
        <taxon>Bacteria</taxon>
        <taxon>Pseudomonadati</taxon>
        <taxon>Bacteroidota</taxon>
        <taxon>Cytophagia</taxon>
        <taxon>Cytophagales</taxon>
        <taxon>Reichenbachiellaceae</taxon>
        <taxon>Reichenbachiella</taxon>
    </lineage>
</organism>
<dbReference type="Gene3D" id="3.20.20.120">
    <property type="entry name" value="Enolase-like C-terminal domain"/>
    <property type="match status" value="1"/>
</dbReference>
<dbReference type="Pfam" id="PF02746">
    <property type="entry name" value="MR_MLE_N"/>
    <property type="match status" value="1"/>
</dbReference>
<feature type="binding site" evidence="6">
    <location>
        <position position="241"/>
    </location>
    <ligand>
        <name>Mg(2+)</name>
        <dbReference type="ChEBI" id="CHEBI:18420"/>
    </ligand>
</feature>
<gene>
    <name evidence="9" type="ORF">SAMN04488028_10756</name>
</gene>
<dbReference type="GO" id="GO:0016855">
    <property type="term" value="F:racemase and epimerase activity, acting on amino acids and derivatives"/>
    <property type="evidence" value="ECO:0007669"/>
    <property type="project" value="UniProtKB-UniRule"/>
</dbReference>
<keyword evidence="10" id="KW-1185">Reference proteome</keyword>
<comment type="similarity">
    <text evidence="1 7">Belongs to the mandelate racemase/muconate lactonizing enzyme family.</text>
</comment>
<dbReference type="PANTHER" id="PTHR48073:SF2">
    <property type="entry name" value="O-SUCCINYLBENZOATE SYNTHASE"/>
    <property type="match status" value="1"/>
</dbReference>
<evidence type="ECO:0000256" key="6">
    <source>
        <dbReference type="PIRSR" id="PIRSR634603-3"/>
    </source>
</evidence>
<dbReference type="SFLD" id="SFLDG00180">
    <property type="entry name" value="muconate_cycloisomerase"/>
    <property type="match status" value="1"/>
</dbReference>
<feature type="active site" description="Proton acceptor; specific for (R)-substrate epimerization" evidence="5">
    <location>
        <position position="162"/>
    </location>
</feature>
<dbReference type="PANTHER" id="PTHR48073">
    <property type="entry name" value="O-SUCCINYLBENZOATE SYNTHASE-RELATED"/>
    <property type="match status" value="1"/>
</dbReference>
<dbReference type="EC" id="5.1.1.-" evidence="7"/>
<accession>A0A1M6UC71</accession>
<sequence>MKITGLECWQEKMKLAEPYTIAYETIDTTTNVFMRIDTDRSPSGFGCAAPDLEVTGETGETVMTAFRDIIEPYLLGKAPFTYALILDELKTLLHGQPAALTMVDMALFDLIGKKTQEPVYRLLGGYRDAIPTSVTVGILPVQETLERAKAFMQQGFFILKVKGGTDVDEDVERIMKLREMVGPDMEIRFDANQGYSVKEAVYFMHQIRSAKIELLEQPTKREEDHLLKQVSRQVSVPVMADESLMGLADVFHLTANNSTDMINIKLMKAGGIMEGIRINAVAMAANVETMVGCMDESAMGISAGLHFALARPNILYADLDGHFDLIDDPFAAMVRCEKGVLYPSDRPGFGWEGK</sequence>
<evidence type="ECO:0000256" key="3">
    <source>
        <dbReference type="ARBA" id="ARBA00022842"/>
    </source>
</evidence>
<dbReference type="RefSeq" id="WP_073124189.1">
    <property type="nucleotide sequence ID" value="NZ_FRAA01000007.1"/>
</dbReference>
<protein>
    <recommendedName>
        <fullName evidence="7">Dipeptide epimerase</fullName>
        <ecNumber evidence="7">5.1.1.-</ecNumber>
    </recommendedName>
</protein>
<keyword evidence="2 6" id="KW-0479">Metal-binding</keyword>
<feature type="domain" description="Mandelate racemase/muconate lactonizing enzyme C-terminal" evidence="8">
    <location>
        <begin position="141"/>
        <end position="237"/>
    </location>
</feature>
<dbReference type="CDD" id="cd03319">
    <property type="entry name" value="L-Ala-DL-Glu_epimerase"/>
    <property type="match status" value="1"/>
</dbReference>
<evidence type="ECO:0000313" key="9">
    <source>
        <dbReference type="EMBL" id="SHK66779.1"/>
    </source>
</evidence>
<dbReference type="GO" id="GO:0000287">
    <property type="term" value="F:magnesium ion binding"/>
    <property type="evidence" value="ECO:0007669"/>
    <property type="project" value="UniProtKB-ARBA"/>
</dbReference>
<comment type="cofactor">
    <cofactor evidence="6 7">
        <name>Mg(2+)</name>
        <dbReference type="ChEBI" id="CHEBI:18420"/>
    </cofactor>
    <text evidence="6 7">Binds 1 Mg(2+) ion per subunit.</text>
</comment>
<dbReference type="GO" id="GO:0006518">
    <property type="term" value="P:peptide metabolic process"/>
    <property type="evidence" value="ECO:0007669"/>
    <property type="project" value="UniProtKB-ARBA"/>
</dbReference>
<dbReference type="EMBL" id="FRAA01000007">
    <property type="protein sequence ID" value="SHK66779.1"/>
    <property type="molecule type" value="Genomic_DNA"/>
</dbReference>
<dbReference type="Gene3D" id="3.30.390.10">
    <property type="entry name" value="Enolase-like, N-terminal domain"/>
    <property type="match status" value="1"/>
</dbReference>
<dbReference type="InterPro" id="IPR013342">
    <property type="entry name" value="Mandelate_racemase_C"/>
</dbReference>
<dbReference type="SUPFAM" id="SSF54826">
    <property type="entry name" value="Enolase N-terminal domain-like"/>
    <property type="match status" value="1"/>
</dbReference>
<evidence type="ECO:0000313" key="10">
    <source>
        <dbReference type="Proteomes" id="UP000184474"/>
    </source>
</evidence>
<dbReference type="STRING" id="156994.SAMN04488028_10756"/>
<dbReference type="SFLD" id="SFLDS00001">
    <property type="entry name" value="Enolase"/>
    <property type="match status" value="1"/>
</dbReference>
<dbReference type="GO" id="GO:0009063">
    <property type="term" value="P:amino acid catabolic process"/>
    <property type="evidence" value="ECO:0007669"/>
    <property type="project" value="InterPro"/>
</dbReference>
<dbReference type="PROSITE" id="PS00909">
    <property type="entry name" value="MR_MLE_2"/>
    <property type="match status" value="1"/>
</dbReference>
<evidence type="ECO:0000256" key="1">
    <source>
        <dbReference type="ARBA" id="ARBA00008031"/>
    </source>
</evidence>
<dbReference type="InterPro" id="IPR036849">
    <property type="entry name" value="Enolase-like_C_sf"/>
</dbReference>
<dbReference type="InterPro" id="IPR034603">
    <property type="entry name" value="Dipeptide_epimerase"/>
</dbReference>
<reference evidence="10" key="1">
    <citation type="submission" date="2016-11" db="EMBL/GenBank/DDBJ databases">
        <authorList>
            <person name="Varghese N."/>
            <person name="Submissions S."/>
        </authorList>
    </citation>
    <scope>NUCLEOTIDE SEQUENCE [LARGE SCALE GENOMIC DNA]</scope>
    <source>
        <strain evidence="10">DSM 26134</strain>
    </source>
</reference>
<dbReference type="InterPro" id="IPR018110">
    <property type="entry name" value="Mandel_Rmase/mucon_lact_enz_CS"/>
</dbReference>
<dbReference type="InterPro" id="IPR029065">
    <property type="entry name" value="Enolase_C-like"/>
</dbReference>
<dbReference type="SUPFAM" id="SSF51604">
    <property type="entry name" value="Enolase C-terminal domain-like"/>
    <property type="match status" value="1"/>
</dbReference>
<feature type="active site" description="Proton acceptor; specific for (S)-substrate epimerization" evidence="5">
    <location>
        <position position="265"/>
    </location>
</feature>